<dbReference type="HOGENOM" id="CLU_015150_2_0_10"/>
<dbReference type="OrthoDB" id="9816001at2"/>
<dbReference type="PROSITE" id="PS51257">
    <property type="entry name" value="PROKAR_LIPOPROTEIN"/>
    <property type="match status" value="1"/>
</dbReference>
<dbReference type="InterPro" id="IPR039329">
    <property type="entry name" value="SIAE"/>
</dbReference>
<proteinExistence type="predicted"/>
<organism evidence="3 4">
    <name type="scientific">Rhodothermus marinus (strain ATCC 43812 / DSM 4252 / R-10)</name>
    <name type="common">Rhodothermus obamensis</name>
    <dbReference type="NCBI Taxonomy" id="518766"/>
    <lineage>
        <taxon>Bacteria</taxon>
        <taxon>Pseudomonadati</taxon>
        <taxon>Rhodothermota</taxon>
        <taxon>Rhodothermia</taxon>
        <taxon>Rhodothermales</taxon>
        <taxon>Rhodothermaceae</taxon>
        <taxon>Rhodothermus</taxon>
    </lineage>
</organism>
<name>D0MJ56_RHOM4</name>
<dbReference type="SUPFAM" id="SSF52266">
    <property type="entry name" value="SGNH hydrolase"/>
    <property type="match status" value="1"/>
</dbReference>
<dbReference type="InterPro" id="IPR005181">
    <property type="entry name" value="SASA"/>
</dbReference>
<dbReference type="KEGG" id="rmr:Rmar_1628"/>
<dbReference type="SUPFAM" id="SSF49785">
    <property type="entry name" value="Galactose-binding domain-like"/>
    <property type="match status" value="1"/>
</dbReference>
<dbReference type="Gene3D" id="2.60.40.10">
    <property type="entry name" value="Immunoglobulins"/>
    <property type="match status" value="1"/>
</dbReference>
<accession>D0MJ56</accession>
<dbReference type="GO" id="GO:0005975">
    <property type="term" value="P:carbohydrate metabolic process"/>
    <property type="evidence" value="ECO:0007669"/>
    <property type="project" value="TreeGrafter"/>
</dbReference>
<dbReference type="Gene3D" id="3.40.50.1110">
    <property type="entry name" value="SGNH hydrolase"/>
    <property type="match status" value="2"/>
</dbReference>
<keyword evidence="1" id="KW-0378">Hydrolase</keyword>
<dbReference type="GO" id="GO:0001681">
    <property type="term" value="F:sialate O-acetylesterase activity"/>
    <property type="evidence" value="ECO:0007669"/>
    <property type="project" value="InterPro"/>
</dbReference>
<dbReference type="AlphaFoldDB" id="D0MJ56"/>
<dbReference type="InterPro" id="IPR013783">
    <property type="entry name" value="Ig-like_fold"/>
</dbReference>
<evidence type="ECO:0000313" key="3">
    <source>
        <dbReference type="EMBL" id="ACY48514.1"/>
    </source>
</evidence>
<evidence type="ECO:0000259" key="2">
    <source>
        <dbReference type="Pfam" id="PF03629"/>
    </source>
</evidence>
<evidence type="ECO:0000313" key="4">
    <source>
        <dbReference type="Proteomes" id="UP000002221"/>
    </source>
</evidence>
<dbReference type="STRING" id="518766.Rmar_1628"/>
<sequence length="678" mass="76000">MKSYLLVLLVGLLLVGCARETRPLRLAPIFSDHAVLQRQQPIRIWGWGAPGATVTVRLDTVTAQTEVDAEGRWLVELPPQEAGGPYTLAVESNGERRVVEDVLIGEVWVASGQSNMEMPLMPRLAGWSPGDSVYGAAEAVRTANYPQLRLLTVERAVALTPQDTFAGTWQVASPQTVATFSAVAYFFGRRLHEALGVPVGIIHSSWGGTPAEAWTGRDHLRELEDFQEIVARLEATEPVLHELEAWRSRLQQIAVPAGNDTTFWATLDLNDGRYAESPLPDTLSMSLPTRWEDTAMGAFDGVVWFQRRVQVPEAWLGRDLVLELGPIDDMDRTYFNGQPVGGYERLGYWNTPRRYRVPAALVRRENLIAVRVIDTQGGGGLWGQPEQLRLYPEGEPDAALSLAGTWHYWPVAELVGRRLYVFGEGPLSYTGRPKLPVSLGPNTPTTLFNGMIHPLIPYSIRGAIWYQGESNVGRASQYERLFPTLIRCWRTHWALGEFPFYFVQIAPYDYGPNARSQRLREAQLRTMLRVPHTGMVVTTDVGDDHNIHPARKREVGERLALWALANDYGFRDLVYSGPIYERMEREDGRLRLYFRYAEGGLVLRPADGGGEFVIAGPDRVFHPARVRVEGETLVVWSPRVSDPQAVRYGWSNTPHATLFNRAGLPASPFRTDDWPEGD</sequence>
<keyword evidence="4" id="KW-1185">Reference proteome</keyword>
<feature type="domain" description="Sialate O-acetylesterase" evidence="2">
    <location>
        <begin position="459"/>
        <end position="560"/>
    </location>
</feature>
<dbReference type="eggNOG" id="COG3250">
    <property type="taxonomic scope" value="Bacteria"/>
</dbReference>
<dbReference type="RefSeq" id="WP_012844125.1">
    <property type="nucleotide sequence ID" value="NC_013501.1"/>
</dbReference>
<dbReference type="PANTHER" id="PTHR22901:SF0">
    <property type="entry name" value="SIALATE O-ACETYLESTERASE"/>
    <property type="match status" value="1"/>
</dbReference>
<protein>
    <recommendedName>
        <fullName evidence="2">Sialate O-acetylesterase domain-containing protein</fullName>
    </recommendedName>
</protein>
<dbReference type="PANTHER" id="PTHR22901">
    <property type="entry name" value="SIALATE O-ACETYLESTERASE"/>
    <property type="match status" value="1"/>
</dbReference>
<evidence type="ECO:0000256" key="1">
    <source>
        <dbReference type="ARBA" id="ARBA00022801"/>
    </source>
</evidence>
<dbReference type="EMBL" id="CP001807">
    <property type="protein sequence ID" value="ACY48514.1"/>
    <property type="molecule type" value="Genomic_DNA"/>
</dbReference>
<dbReference type="Proteomes" id="UP000002221">
    <property type="component" value="Chromosome"/>
</dbReference>
<gene>
    <name evidence="3" type="ordered locus">Rmar_1628</name>
</gene>
<dbReference type="Pfam" id="PF03629">
    <property type="entry name" value="SASA"/>
    <property type="match status" value="1"/>
</dbReference>
<dbReference type="InterPro" id="IPR008979">
    <property type="entry name" value="Galactose-bd-like_sf"/>
</dbReference>
<reference evidence="3 4" key="1">
    <citation type="journal article" date="2009" name="Stand. Genomic Sci.">
        <title>Complete genome sequence of Rhodothermus marinus type strain (R-10).</title>
        <authorList>
            <person name="Nolan M."/>
            <person name="Tindall B.J."/>
            <person name="Pomrenke H."/>
            <person name="Lapidus A."/>
            <person name="Copeland A."/>
            <person name="Glavina Del Rio T."/>
            <person name="Lucas S."/>
            <person name="Chen F."/>
            <person name="Tice H."/>
            <person name="Cheng J.F."/>
            <person name="Saunders E."/>
            <person name="Han C."/>
            <person name="Bruce D."/>
            <person name="Goodwin L."/>
            <person name="Chain P."/>
            <person name="Pitluck S."/>
            <person name="Ovchinikova G."/>
            <person name="Pati A."/>
            <person name="Ivanova N."/>
            <person name="Mavromatis K."/>
            <person name="Chen A."/>
            <person name="Palaniappan K."/>
            <person name="Land M."/>
            <person name="Hauser L."/>
            <person name="Chang Y.J."/>
            <person name="Jeffries C.D."/>
            <person name="Brettin T."/>
            <person name="Goker M."/>
            <person name="Bristow J."/>
            <person name="Eisen J.A."/>
            <person name="Markowitz V."/>
            <person name="Hugenholtz P."/>
            <person name="Kyrpides N.C."/>
            <person name="Klenk H.P."/>
            <person name="Detter J.C."/>
        </authorList>
    </citation>
    <scope>NUCLEOTIDE SEQUENCE [LARGE SCALE GENOMIC DNA]</scope>
    <source>
        <strain evidence="4">ATCC 43812 / DSM 4252 / R-10</strain>
    </source>
</reference>
<dbReference type="InterPro" id="IPR036514">
    <property type="entry name" value="SGNH_hydro_sf"/>
</dbReference>